<keyword evidence="6" id="KW-0482">Metalloprotease</keyword>
<evidence type="ECO:0000256" key="2">
    <source>
        <dbReference type="ARBA" id="ARBA00022670"/>
    </source>
</evidence>
<accession>A0A8H5BP43</accession>
<dbReference type="PANTHER" id="PTHR22726">
    <property type="entry name" value="METALLOENDOPEPTIDASE OMA1"/>
    <property type="match status" value="1"/>
</dbReference>
<evidence type="ECO:0000259" key="8">
    <source>
        <dbReference type="Pfam" id="PF01435"/>
    </source>
</evidence>
<dbReference type="Proteomes" id="UP000567179">
    <property type="component" value="Unassembled WGS sequence"/>
</dbReference>
<evidence type="ECO:0000313" key="9">
    <source>
        <dbReference type="EMBL" id="KAF5326944.1"/>
    </source>
</evidence>
<evidence type="ECO:0000256" key="6">
    <source>
        <dbReference type="ARBA" id="ARBA00023049"/>
    </source>
</evidence>
<evidence type="ECO:0000256" key="3">
    <source>
        <dbReference type="ARBA" id="ARBA00022723"/>
    </source>
</evidence>
<feature type="region of interest" description="Disordered" evidence="7">
    <location>
        <begin position="37"/>
        <end position="62"/>
    </location>
</feature>
<dbReference type="Pfam" id="PF01435">
    <property type="entry name" value="Peptidase_M48"/>
    <property type="match status" value="1"/>
</dbReference>
<keyword evidence="5" id="KW-0862">Zinc</keyword>
<dbReference type="EMBL" id="JAACJJ010000014">
    <property type="protein sequence ID" value="KAF5326944.1"/>
    <property type="molecule type" value="Genomic_DNA"/>
</dbReference>
<dbReference type="GO" id="GO:0034982">
    <property type="term" value="P:mitochondrial protein processing"/>
    <property type="evidence" value="ECO:0007669"/>
    <property type="project" value="TreeGrafter"/>
</dbReference>
<evidence type="ECO:0000256" key="5">
    <source>
        <dbReference type="ARBA" id="ARBA00022833"/>
    </source>
</evidence>
<dbReference type="OrthoDB" id="7464992at2759"/>
<protein>
    <recommendedName>
        <fullName evidence="8">Peptidase M48 domain-containing protein</fullName>
    </recommendedName>
</protein>
<comment type="cofactor">
    <cofactor evidence="1">
        <name>Zn(2+)</name>
        <dbReference type="ChEBI" id="CHEBI:29105"/>
    </cofactor>
</comment>
<feature type="region of interest" description="Disordered" evidence="7">
    <location>
        <begin position="580"/>
        <end position="599"/>
    </location>
</feature>
<comment type="caution">
    <text evidence="9">The sequence shown here is derived from an EMBL/GenBank/DDBJ whole genome shotgun (WGS) entry which is preliminary data.</text>
</comment>
<dbReference type="GO" id="GO:0004222">
    <property type="term" value="F:metalloendopeptidase activity"/>
    <property type="evidence" value="ECO:0007669"/>
    <property type="project" value="InterPro"/>
</dbReference>
<dbReference type="InterPro" id="IPR001915">
    <property type="entry name" value="Peptidase_M48"/>
</dbReference>
<evidence type="ECO:0000256" key="7">
    <source>
        <dbReference type="SAM" id="MobiDB-lite"/>
    </source>
</evidence>
<organism evidence="9 10">
    <name type="scientific">Psilocybe cf. subviscida</name>
    <dbReference type="NCBI Taxonomy" id="2480587"/>
    <lineage>
        <taxon>Eukaryota</taxon>
        <taxon>Fungi</taxon>
        <taxon>Dikarya</taxon>
        <taxon>Basidiomycota</taxon>
        <taxon>Agaricomycotina</taxon>
        <taxon>Agaricomycetes</taxon>
        <taxon>Agaricomycetidae</taxon>
        <taxon>Agaricales</taxon>
        <taxon>Agaricineae</taxon>
        <taxon>Strophariaceae</taxon>
        <taxon>Psilocybe</taxon>
    </lineage>
</organism>
<feature type="domain" description="Peptidase M48" evidence="8">
    <location>
        <begin position="315"/>
        <end position="564"/>
    </location>
</feature>
<feature type="compositionally biased region" description="Polar residues" evidence="7">
    <location>
        <begin position="590"/>
        <end position="599"/>
    </location>
</feature>
<dbReference type="GO" id="GO:0006515">
    <property type="term" value="P:protein quality control for misfolded or incompletely synthesized proteins"/>
    <property type="evidence" value="ECO:0007669"/>
    <property type="project" value="TreeGrafter"/>
</dbReference>
<dbReference type="PANTHER" id="PTHR22726:SF18">
    <property type="entry name" value="PEPTIDASE M48 DOMAIN-CONTAINING PROTEIN"/>
    <property type="match status" value="1"/>
</dbReference>
<keyword evidence="3" id="KW-0479">Metal-binding</keyword>
<gene>
    <name evidence="9" type="ORF">D9619_004832</name>
</gene>
<evidence type="ECO:0000313" key="10">
    <source>
        <dbReference type="Proteomes" id="UP000567179"/>
    </source>
</evidence>
<keyword evidence="4" id="KW-0378">Hydrolase</keyword>
<evidence type="ECO:0000256" key="1">
    <source>
        <dbReference type="ARBA" id="ARBA00001947"/>
    </source>
</evidence>
<reference evidence="9 10" key="1">
    <citation type="journal article" date="2020" name="ISME J.">
        <title>Uncovering the hidden diversity of litter-decomposition mechanisms in mushroom-forming fungi.</title>
        <authorList>
            <person name="Floudas D."/>
            <person name="Bentzer J."/>
            <person name="Ahren D."/>
            <person name="Johansson T."/>
            <person name="Persson P."/>
            <person name="Tunlid A."/>
        </authorList>
    </citation>
    <scope>NUCLEOTIDE SEQUENCE [LARGE SCALE GENOMIC DNA]</scope>
    <source>
        <strain evidence="9 10">CBS 101986</strain>
    </source>
</reference>
<name>A0A8H5BP43_9AGAR</name>
<sequence>MLNSALRRLQRTALRPNGRNIPLSFACRRHQSTLIAQGRPQAAQGPPPRGATRVPQGPLSPRPSRVLPSIYVLGHQYASFHSTAPNQGGPLIPILATLFKASTGFEIARTASRIVLTFFPLIWLGNMKAKKMIKYAAIHGHPASEEKKAKLLKKINSRKKLLQALMLIPAVLFWATIVASLERTPLTGRWRMILLSPDEEDEIAARLAGPGWYRAINGILEEEGSPRVIPTSDWRYKWVNDTLRKLEASIPVLAQEPELCPNWTEVAPDCPPLPPPAEFPLRPRPRASEYLHWVCNKVARHDSNITPAGASRAPTTGAPYSLLLVDKPDASNAFSYGFGPNGGSGIVVYSGFLDDIIAKVPCPPPSEKQQPTSLWNKFFGGLFFSPLPPAHPTPTSEQTTELAILLAHEMAHLILAHHLESLSSVNVIVPGTLSIASDMIRVLIFPVTMLFGPFVNDAVAQLGKVGSGELLKISEACSSIKQEIEADVVSARLLAHAGFDARDTVRFWEERAGSGIDCTSHSGGGQAAPVEEPVVASGPISVARQYMGTTHHPASEVRIKSLKDELERWEIERQRALANSPLAPSRRRGFTSSHPATSH</sequence>
<evidence type="ECO:0000256" key="4">
    <source>
        <dbReference type="ARBA" id="ARBA00022801"/>
    </source>
</evidence>
<proteinExistence type="predicted"/>
<dbReference type="AlphaFoldDB" id="A0A8H5BP43"/>
<keyword evidence="2" id="KW-0645">Protease</keyword>
<keyword evidence="10" id="KW-1185">Reference proteome</keyword>
<dbReference type="GO" id="GO:0046872">
    <property type="term" value="F:metal ion binding"/>
    <property type="evidence" value="ECO:0007669"/>
    <property type="project" value="UniProtKB-KW"/>
</dbReference>
<dbReference type="InterPro" id="IPR051156">
    <property type="entry name" value="Mito/Outer_Membr_Metalloprot"/>
</dbReference>
<dbReference type="GO" id="GO:0005743">
    <property type="term" value="C:mitochondrial inner membrane"/>
    <property type="evidence" value="ECO:0007669"/>
    <property type="project" value="TreeGrafter"/>
</dbReference>